<dbReference type="SUPFAM" id="SSF55729">
    <property type="entry name" value="Acyl-CoA N-acyltransferases (Nat)"/>
    <property type="match status" value="1"/>
</dbReference>
<dbReference type="Pfam" id="PF13302">
    <property type="entry name" value="Acetyltransf_3"/>
    <property type="match status" value="1"/>
</dbReference>
<dbReference type="PANTHER" id="PTHR43792:SF1">
    <property type="entry name" value="N-ACETYLTRANSFERASE DOMAIN-CONTAINING PROTEIN"/>
    <property type="match status" value="1"/>
</dbReference>
<reference evidence="2 3" key="1">
    <citation type="submission" date="2016-10" db="EMBL/GenBank/DDBJ databases">
        <authorList>
            <person name="Cai Z."/>
        </authorList>
    </citation>
    <scope>NUCLEOTIDE SEQUENCE [LARGE SCALE GENOMIC DNA]</scope>
    <source>
        <strain evidence="2 3">CGMCC 1.10826</strain>
    </source>
</reference>
<dbReference type="EMBL" id="UETB01000020">
    <property type="protein sequence ID" value="SSA47025.1"/>
    <property type="molecule type" value="Genomic_DNA"/>
</dbReference>
<dbReference type="PANTHER" id="PTHR43792">
    <property type="entry name" value="GNAT FAMILY, PUTATIVE (AFU_ORTHOLOGUE AFUA_3G00765)-RELATED-RELATED"/>
    <property type="match status" value="1"/>
</dbReference>
<dbReference type="Gene3D" id="3.40.630.30">
    <property type="match status" value="1"/>
</dbReference>
<keyword evidence="3" id="KW-1185">Reference proteome</keyword>
<evidence type="ECO:0000259" key="1">
    <source>
        <dbReference type="PROSITE" id="PS51186"/>
    </source>
</evidence>
<dbReference type="Proteomes" id="UP000250222">
    <property type="component" value="Unassembled WGS sequence"/>
</dbReference>
<name>A0A2Y9ASG2_9MICO</name>
<evidence type="ECO:0000313" key="3">
    <source>
        <dbReference type="Proteomes" id="UP000250222"/>
    </source>
</evidence>
<gene>
    <name evidence="2" type="ORF">SAMN05216184_1203</name>
</gene>
<accession>A0A2Y9ASG2</accession>
<keyword evidence="2" id="KW-0808">Transferase</keyword>
<dbReference type="InterPro" id="IPR051531">
    <property type="entry name" value="N-acetyltransferase"/>
</dbReference>
<dbReference type="InterPro" id="IPR000182">
    <property type="entry name" value="GNAT_dom"/>
</dbReference>
<protein>
    <submittedName>
        <fullName evidence="2">Protein N-acetyltransferase, RimJ/RimL family</fullName>
    </submittedName>
</protein>
<evidence type="ECO:0000313" key="2">
    <source>
        <dbReference type="EMBL" id="SSA47025.1"/>
    </source>
</evidence>
<dbReference type="InterPro" id="IPR016181">
    <property type="entry name" value="Acyl_CoA_acyltransferase"/>
</dbReference>
<dbReference type="AlphaFoldDB" id="A0A2Y9ASG2"/>
<dbReference type="GO" id="GO:0016747">
    <property type="term" value="F:acyltransferase activity, transferring groups other than amino-acyl groups"/>
    <property type="evidence" value="ECO:0007669"/>
    <property type="project" value="InterPro"/>
</dbReference>
<sequence>MPGYGVAVPELTTDRLLLRPWTEDDVDFALDLHSRWEVQRFLGSEPRVVADRAEAVERVARYRSLDDHPVHGIWLVTDRDGGRRHGTLLLKDIPRSGPTLPLQPSGETEIGWHLHPDSWGHGYASEAAAAVLAHALAAGLPRVVAVTYPQNQASQRVALRLGMEHRGTTDRFYNVTSELFVAEAGVSGSGAARAGSGA</sequence>
<dbReference type="PROSITE" id="PS51186">
    <property type="entry name" value="GNAT"/>
    <property type="match status" value="1"/>
</dbReference>
<feature type="domain" description="N-acetyltransferase" evidence="1">
    <location>
        <begin position="16"/>
        <end position="182"/>
    </location>
</feature>
<organism evidence="2 3">
    <name type="scientific">Georgenia satyanarayanai</name>
    <dbReference type="NCBI Taxonomy" id="860221"/>
    <lineage>
        <taxon>Bacteria</taxon>
        <taxon>Bacillati</taxon>
        <taxon>Actinomycetota</taxon>
        <taxon>Actinomycetes</taxon>
        <taxon>Micrococcales</taxon>
        <taxon>Bogoriellaceae</taxon>
        <taxon>Georgenia</taxon>
    </lineage>
</organism>
<proteinExistence type="predicted"/>